<reference evidence="1" key="1">
    <citation type="journal article" date="2015" name="Nature">
        <title>Complex archaea that bridge the gap between prokaryotes and eukaryotes.</title>
        <authorList>
            <person name="Spang A."/>
            <person name="Saw J.H."/>
            <person name="Jorgensen S.L."/>
            <person name="Zaremba-Niedzwiedzka K."/>
            <person name="Martijn J."/>
            <person name="Lind A.E."/>
            <person name="van Eijk R."/>
            <person name="Schleper C."/>
            <person name="Guy L."/>
            <person name="Ettema T.J."/>
        </authorList>
    </citation>
    <scope>NUCLEOTIDE SEQUENCE</scope>
</reference>
<organism evidence="1">
    <name type="scientific">marine sediment metagenome</name>
    <dbReference type="NCBI Taxonomy" id="412755"/>
    <lineage>
        <taxon>unclassified sequences</taxon>
        <taxon>metagenomes</taxon>
        <taxon>ecological metagenomes</taxon>
    </lineage>
</organism>
<dbReference type="AlphaFoldDB" id="A0A0F9FZ78"/>
<gene>
    <name evidence="1" type="ORF">LCGC14_2182870</name>
</gene>
<accession>A0A0F9FZ78</accession>
<proteinExistence type="predicted"/>
<protein>
    <submittedName>
        <fullName evidence="1">Uncharacterized protein</fullName>
    </submittedName>
</protein>
<name>A0A0F9FZ78_9ZZZZ</name>
<sequence length="62" mass="7100">MATGCTHCWIPKTTDRKGNATFRVNRKVDEEAVVRATCDECDLITWFTRAMWKKLPAANRKG</sequence>
<comment type="caution">
    <text evidence="1">The sequence shown here is derived from an EMBL/GenBank/DDBJ whole genome shotgun (WGS) entry which is preliminary data.</text>
</comment>
<dbReference type="EMBL" id="LAZR01028417">
    <property type="protein sequence ID" value="KKL62675.1"/>
    <property type="molecule type" value="Genomic_DNA"/>
</dbReference>
<evidence type="ECO:0000313" key="1">
    <source>
        <dbReference type="EMBL" id="KKL62675.1"/>
    </source>
</evidence>